<dbReference type="GO" id="GO:0006950">
    <property type="term" value="P:response to stress"/>
    <property type="evidence" value="ECO:0007669"/>
    <property type="project" value="UniProtKB-ARBA"/>
</dbReference>
<sequence>MNIARPLVSALILLASLASGGCASQPPLKTVDHLDLDRYLGRWYVIAHIPYWLEQGKVASYDSYARRPDGRLQNDFTFRRERLDAPEETWKGTARVVNTQSNAEWAVQFVWPFTASYLVIDLDPDYRWAVIGHPSRRLLWVLARERQLDEATYQAILRRAAAQGYQPDQVRKVPQPAD</sequence>
<keyword evidence="5" id="KW-1185">Reference proteome</keyword>
<dbReference type="Pfam" id="PF08212">
    <property type="entry name" value="Lipocalin_2"/>
    <property type="match status" value="1"/>
</dbReference>
<comment type="subcellular location">
    <subcellularLocation>
        <location evidence="2">Cell outer membrane</location>
    </subcellularLocation>
</comment>
<gene>
    <name evidence="4" type="ORF">ED208_10630</name>
</gene>
<keyword evidence="2" id="KW-0472">Membrane</keyword>
<dbReference type="InterPro" id="IPR022272">
    <property type="entry name" value="Lipocalin_CS"/>
</dbReference>
<dbReference type="PANTHER" id="PTHR10612">
    <property type="entry name" value="APOLIPOPROTEIN D"/>
    <property type="match status" value="1"/>
</dbReference>
<comment type="subunit">
    <text evidence="2">Homodimer.</text>
</comment>
<evidence type="ECO:0000259" key="3">
    <source>
        <dbReference type="Pfam" id="PF08212"/>
    </source>
</evidence>
<dbReference type="Gene3D" id="2.40.128.20">
    <property type="match status" value="1"/>
</dbReference>
<dbReference type="InterPro" id="IPR047202">
    <property type="entry name" value="Lipocalin_Blc-like_dom"/>
</dbReference>
<keyword evidence="2" id="KW-0998">Cell outer membrane</keyword>
<dbReference type="InterPro" id="IPR012674">
    <property type="entry name" value="Calycin"/>
</dbReference>
<dbReference type="AlphaFoldDB" id="A0A3N0VA32"/>
<proteinExistence type="inferred from homology"/>
<evidence type="ECO:0000313" key="4">
    <source>
        <dbReference type="EMBL" id="ROH89575.1"/>
    </source>
</evidence>
<dbReference type="PROSITE" id="PS51257">
    <property type="entry name" value="PROKAR_LIPOPROTEIN"/>
    <property type="match status" value="1"/>
</dbReference>
<dbReference type="InterPro" id="IPR000566">
    <property type="entry name" value="Lipocln_cytosolic_FA-bd_dom"/>
</dbReference>
<reference evidence="4 5" key="1">
    <citation type="submission" date="2018-10" db="EMBL/GenBank/DDBJ databases">
        <authorList>
            <person name="Chen W.-M."/>
        </authorList>
    </citation>
    <scope>NUCLEOTIDE SEQUENCE [LARGE SCALE GENOMIC DNA]</scope>
    <source>
        <strain evidence="4 5">THS-13</strain>
    </source>
</reference>
<dbReference type="CDD" id="cd19438">
    <property type="entry name" value="lipocalin_Blc-like"/>
    <property type="match status" value="1"/>
</dbReference>
<dbReference type="GO" id="GO:0009279">
    <property type="term" value="C:cell outer membrane"/>
    <property type="evidence" value="ECO:0007669"/>
    <property type="project" value="UniProtKB-SubCell"/>
</dbReference>
<comment type="similarity">
    <text evidence="1 2">Belongs to the calycin superfamily. Lipocalin family.</text>
</comment>
<dbReference type="InParanoid" id="A0A3N0VA32"/>
<dbReference type="PIRSF" id="PIRSF036893">
    <property type="entry name" value="Lipocalin_ApoD"/>
    <property type="match status" value="1"/>
</dbReference>
<dbReference type="PRINTS" id="PR01171">
    <property type="entry name" value="BCTLIPOCALIN"/>
</dbReference>
<organism evidence="4 5">
    <name type="scientific">Stagnimonas aquatica</name>
    <dbReference type="NCBI Taxonomy" id="2689987"/>
    <lineage>
        <taxon>Bacteria</taxon>
        <taxon>Pseudomonadati</taxon>
        <taxon>Pseudomonadota</taxon>
        <taxon>Gammaproteobacteria</taxon>
        <taxon>Nevskiales</taxon>
        <taxon>Nevskiaceae</taxon>
        <taxon>Stagnimonas</taxon>
    </lineage>
</organism>
<dbReference type="PROSITE" id="PS00213">
    <property type="entry name" value="LIPOCALIN"/>
    <property type="match status" value="1"/>
</dbReference>
<name>A0A3N0VA32_9GAMM</name>
<dbReference type="SUPFAM" id="SSF50814">
    <property type="entry name" value="Lipocalins"/>
    <property type="match status" value="1"/>
</dbReference>
<dbReference type="RefSeq" id="WP_123211872.1">
    <property type="nucleotide sequence ID" value="NZ_RJVO01000004.1"/>
</dbReference>
<feature type="signal peptide" evidence="2">
    <location>
        <begin position="1"/>
        <end position="23"/>
    </location>
</feature>
<accession>A0A3N0VA32</accession>
<feature type="domain" description="Lipocalin/cytosolic fatty-acid binding" evidence="3">
    <location>
        <begin position="34"/>
        <end position="175"/>
    </location>
</feature>
<feature type="chain" id="PRO_5017856594" description="Outer membrane lipoprotein Blc" evidence="2">
    <location>
        <begin position="24"/>
        <end position="178"/>
    </location>
</feature>
<comment type="function">
    <text evidence="2">Involved in the storage or transport of lipids necessary for membrane maintenance under stressful conditions. Displays a binding preference for lysophospholipids.</text>
</comment>
<dbReference type="InterPro" id="IPR002446">
    <property type="entry name" value="Lipocalin_bac"/>
</dbReference>
<dbReference type="GO" id="GO:0008289">
    <property type="term" value="F:lipid binding"/>
    <property type="evidence" value="ECO:0007669"/>
    <property type="project" value="UniProtKB-UniRule"/>
</dbReference>
<evidence type="ECO:0000256" key="1">
    <source>
        <dbReference type="ARBA" id="ARBA00006889"/>
    </source>
</evidence>
<dbReference type="FunCoup" id="A0A3N0VA32">
    <property type="interactions" value="187"/>
</dbReference>
<keyword evidence="2" id="KW-0732">Signal</keyword>
<comment type="caution">
    <text evidence="4">The sequence shown here is derived from an EMBL/GenBank/DDBJ whole genome shotgun (WGS) entry which is preliminary data.</text>
</comment>
<keyword evidence="2" id="KW-0449">Lipoprotein</keyword>
<protein>
    <recommendedName>
        <fullName evidence="2">Outer membrane lipoprotein Blc</fullName>
    </recommendedName>
</protein>
<dbReference type="InterPro" id="IPR022271">
    <property type="entry name" value="Lipocalin_ApoD"/>
</dbReference>
<keyword evidence="2" id="KW-0446">Lipid-binding</keyword>
<dbReference type="EMBL" id="RJVO01000004">
    <property type="protein sequence ID" value="ROH89575.1"/>
    <property type="molecule type" value="Genomic_DNA"/>
</dbReference>
<dbReference type="Proteomes" id="UP000282106">
    <property type="component" value="Unassembled WGS sequence"/>
</dbReference>
<evidence type="ECO:0000256" key="2">
    <source>
        <dbReference type="PIRNR" id="PIRNR036893"/>
    </source>
</evidence>
<evidence type="ECO:0000313" key="5">
    <source>
        <dbReference type="Proteomes" id="UP000282106"/>
    </source>
</evidence>
<dbReference type="PANTHER" id="PTHR10612:SF34">
    <property type="entry name" value="APOLIPOPROTEIN D"/>
    <property type="match status" value="1"/>
</dbReference>